<accession>A0ABP0ZP55</accession>
<dbReference type="PANTHER" id="PTHR12646">
    <property type="entry name" value="NOT56 - RELATED"/>
    <property type="match status" value="1"/>
</dbReference>
<comment type="similarity">
    <text evidence="13">Belongs to the glycosyltransferase ALG3 family.</text>
</comment>
<evidence type="ECO:0000256" key="8">
    <source>
        <dbReference type="ARBA" id="ARBA00022824"/>
    </source>
</evidence>
<dbReference type="EMBL" id="OZ022409">
    <property type="protein sequence ID" value="CAK9440064.1"/>
    <property type="molecule type" value="Genomic_DNA"/>
</dbReference>
<gene>
    <name evidence="16" type="ORF">LODBEIA_P41640</name>
</gene>
<comment type="subcellular location">
    <subcellularLocation>
        <location evidence="1 14">Endoplasmic reticulum membrane</location>
        <topology evidence="1 14">Multi-pass membrane protein</topology>
    </subcellularLocation>
</comment>
<evidence type="ECO:0000256" key="10">
    <source>
        <dbReference type="ARBA" id="ARBA00023136"/>
    </source>
</evidence>
<organism evidence="16 17">
    <name type="scientific">Lodderomyces beijingensis</name>
    <dbReference type="NCBI Taxonomy" id="1775926"/>
    <lineage>
        <taxon>Eukaryota</taxon>
        <taxon>Fungi</taxon>
        <taxon>Dikarya</taxon>
        <taxon>Ascomycota</taxon>
        <taxon>Saccharomycotina</taxon>
        <taxon>Pichiomycetes</taxon>
        <taxon>Debaryomycetaceae</taxon>
        <taxon>Candida/Lodderomyces clade</taxon>
        <taxon>Lodderomyces</taxon>
    </lineage>
</organism>
<keyword evidence="7 14" id="KW-0812">Transmembrane</keyword>
<feature type="transmembrane region" description="Helical" evidence="14">
    <location>
        <begin position="417"/>
        <end position="442"/>
    </location>
</feature>
<feature type="transmembrane region" description="Helical" evidence="14">
    <location>
        <begin position="105"/>
        <end position="122"/>
    </location>
</feature>
<evidence type="ECO:0000256" key="1">
    <source>
        <dbReference type="ARBA" id="ARBA00004477"/>
    </source>
</evidence>
<evidence type="ECO:0000256" key="12">
    <source>
        <dbReference type="ARBA" id="ARBA00049506"/>
    </source>
</evidence>
<evidence type="ECO:0000256" key="14">
    <source>
        <dbReference type="RuleBase" id="RU364047"/>
    </source>
</evidence>
<comment type="function">
    <text evidence="11 14">Dol-P-Man:Man(5)GlcNAc(2)-PP-Dol alpha-1,3-mannosyltransferase that operates in the biosynthetic pathway of dolichol-linked oligosaccharides, the glycan precursors employed in protein asparagine (N)-glycosylation. The assembly of dolichol-linked oligosaccharides begins on the cytosolic side of the endoplasmic reticulum membrane and finishes in its lumen. The sequential addition of sugars to dolichol pyrophosphate produces dolichol-linked oligosaccharides containing fourteen sugars, including two GlcNAcs, nine mannoses and three glucoses. Once assembled, the oligosaccharide is transferred from the lipid to nascent proteins by oligosaccharyltransferases. In the lumen of the endoplasmic reticulum, adds the first dolichyl beta-D-mannosyl phosphate derived mannose in an alpha-1,3 linkage to Man(5)GlcNAc(2)-PP-dolichol to produce Man(6)GlcNAc(2)-PP-dolichol.</text>
</comment>
<evidence type="ECO:0000256" key="15">
    <source>
        <dbReference type="SAM" id="MobiDB-lite"/>
    </source>
</evidence>
<keyword evidence="17" id="KW-1185">Reference proteome</keyword>
<keyword evidence="8 14" id="KW-0256">Endoplasmic reticulum</keyword>
<dbReference type="PANTHER" id="PTHR12646:SF0">
    <property type="entry name" value="DOL-P-MAN:MAN(5)GLCNAC(2)-PP-DOL ALPHA-1,3-MANNOSYLTRANSFERASE"/>
    <property type="match status" value="1"/>
</dbReference>
<evidence type="ECO:0000256" key="13">
    <source>
        <dbReference type="ARBA" id="ARBA00093457"/>
    </source>
</evidence>
<evidence type="ECO:0000256" key="3">
    <source>
        <dbReference type="ARBA" id="ARBA00011964"/>
    </source>
</evidence>
<evidence type="ECO:0000313" key="17">
    <source>
        <dbReference type="Proteomes" id="UP001497383"/>
    </source>
</evidence>
<feature type="transmembrane region" description="Helical" evidence="14">
    <location>
        <begin position="50"/>
        <end position="70"/>
    </location>
</feature>
<keyword evidence="10 14" id="KW-0472">Membrane</keyword>
<feature type="transmembrane region" description="Helical" evidence="14">
    <location>
        <begin position="172"/>
        <end position="197"/>
    </location>
</feature>
<protein>
    <recommendedName>
        <fullName evidence="4 14">Dol-P-Man:Man(5)GlcNAc(2)-PP-Dol alpha-1,3-mannosyltransferase</fullName>
        <ecNumber evidence="3 14">2.4.1.258</ecNumber>
    </recommendedName>
    <alternativeName>
        <fullName evidence="14">Dol-P-Man-dependent alpha(1-3)-mannosyltransferase</fullName>
    </alternativeName>
</protein>
<evidence type="ECO:0000256" key="2">
    <source>
        <dbReference type="ARBA" id="ARBA00004922"/>
    </source>
</evidence>
<keyword evidence="6 14" id="KW-0808">Transferase</keyword>
<evidence type="ECO:0000256" key="9">
    <source>
        <dbReference type="ARBA" id="ARBA00022989"/>
    </source>
</evidence>
<feature type="transmembrane region" description="Helical" evidence="14">
    <location>
        <begin position="265"/>
        <end position="284"/>
    </location>
</feature>
<evidence type="ECO:0000256" key="4">
    <source>
        <dbReference type="ARBA" id="ARBA00015561"/>
    </source>
</evidence>
<dbReference type="Pfam" id="PF05208">
    <property type="entry name" value="ALG3"/>
    <property type="match status" value="1"/>
</dbReference>
<dbReference type="RefSeq" id="XP_066831102.1">
    <property type="nucleotide sequence ID" value="XM_066974355.1"/>
</dbReference>
<feature type="transmembrane region" description="Helical" evidence="14">
    <location>
        <begin position="134"/>
        <end position="152"/>
    </location>
</feature>
<feature type="transmembrane region" description="Helical" evidence="14">
    <location>
        <begin position="391"/>
        <end position="411"/>
    </location>
</feature>
<sequence length="500" mass="57080">MPSTKDIGDGEVAAPPRQQDLPPKLTPLNVGKDIITGIQALLISPQALRIICPLVICLASLVCKVVIYQIPYTEIDYTTYMQQVDLVEKQGERNYAEIYGDSGPLVYPAGFIAVYSWIEWLVGDSIRSAQQIFGYLYTASVALSCVVYGQVWDMVPWPILLLVGSKRLVSVYVLRLFNDCWTTVAMVAVVVLLQQAAVYKETRKVGNRGGEVVVSSRWLDLSFLLSLVAADLYSLAISIKMNALLYLPGFVIVVYFLNDENLVKFLIVVAVIPVIQVVVGWKFLVPLYHDETAREIRWNYLTRAFDFNRKFLYEWTVNWRFVPEDIFSSDVFARVLLAGHVVVLLMFTFTRFLNKRITGKSVSQVVLDAFKPYATMSPHNIFNNRQTAPQIIFYIMAITNLIGVLFARSLHYQFLSWYAWLLPALLYLNFPIYIGVPLWFAHEWCWNAFPSTQLSSALLVALLWAVVASSWLNFDAWFPSQSTLDEYDQWEKSTKQKKDE</sequence>
<keyword evidence="5 14" id="KW-0328">Glycosyltransferase</keyword>
<evidence type="ECO:0000256" key="7">
    <source>
        <dbReference type="ARBA" id="ARBA00022692"/>
    </source>
</evidence>
<keyword evidence="9 14" id="KW-1133">Transmembrane helix</keyword>
<feature type="transmembrane region" description="Helical" evidence="14">
    <location>
        <begin position="454"/>
        <end position="474"/>
    </location>
</feature>
<feature type="transmembrane region" description="Helical" evidence="14">
    <location>
        <begin position="243"/>
        <end position="258"/>
    </location>
</feature>
<evidence type="ECO:0000256" key="6">
    <source>
        <dbReference type="ARBA" id="ARBA00022679"/>
    </source>
</evidence>
<evidence type="ECO:0000256" key="5">
    <source>
        <dbReference type="ARBA" id="ARBA00022676"/>
    </source>
</evidence>
<dbReference type="GeneID" id="92209360"/>
<feature type="region of interest" description="Disordered" evidence="15">
    <location>
        <begin position="1"/>
        <end position="24"/>
    </location>
</feature>
<evidence type="ECO:0000313" key="16">
    <source>
        <dbReference type="EMBL" id="CAK9440064.1"/>
    </source>
</evidence>
<evidence type="ECO:0000256" key="11">
    <source>
        <dbReference type="ARBA" id="ARBA00044743"/>
    </source>
</evidence>
<dbReference type="EC" id="2.4.1.258" evidence="3 14"/>
<reference evidence="16 17" key="1">
    <citation type="submission" date="2024-03" db="EMBL/GenBank/DDBJ databases">
        <authorList>
            <person name="Brejova B."/>
        </authorList>
    </citation>
    <scope>NUCLEOTIDE SEQUENCE [LARGE SCALE GENOMIC DNA]</scope>
    <source>
        <strain evidence="16 17">CBS 14171</strain>
    </source>
</reference>
<proteinExistence type="inferred from homology"/>
<feature type="transmembrane region" description="Helical" evidence="14">
    <location>
        <begin position="331"/>
        <end position="353"/>
    </location>
</feature>
<dbReference type="Proteomes" id="UP001497383">
    <property type="component" value="Chromosome 5"/>
</dbReference>
<comment type="catalytic activity">
    <reaction evidence="12 14">
        <text>an alpha-D-Man-(1-&gt;2)-alpha-D-Man-(1-&gt;2)-alpha-D-Man-(1-&gt;3)-[alpha-D-Man-(1-&gt;6)]-beta-D-Man-(1-&gt;4)-beta-D-GlcNAc-(1-&gt;4)-alpha-D-GlcNAc-diphospho-di-trans,poly-cis-dolichol + a di-trans,poly-cis-dolichyl beta-D-mannosyl phosphate = an alpha-D-Man-(1-&gt;2)-alpha-D-Man-(1-&gt;2)-alpha-D-Man-(1-&gt;3)-[alpha-D-Man-(1-&gt;3)-alpha-D-Man-(1-&gt;6)]-beta-D-Man-(1-&gt;4)-beta-D-GlcNAc-(1-&gt;4)-alpha-D-GlcNAc-diphospho-di-trans,poly-cis-dolichol + a di-trans,poly-cis-dolichyl phosphate + H(+)</text>
        <dbReference type="Rhea" id="RHEA:29527"/>
        <dbReference type="Rhea" id="RHEA-COMP:19498"/>
        <dbReference type="Rhea" id="RHEA-COMP:19501"/>
        <dbReference type="Rhea" id="RHEA-COMP:19516"/>
        <dbReference type="Rhea" id="RHEA-COMP:19517"/>
        <dbReference type="ChEBI" id="CHEBI:15378"/>
        <dbReference type="ChEBI" id="CHEBI:57683"/>
        <dbReference type="ChEBI" id="CHEBI:58211"/>
        <dbReference type="ChEBI" id="CHEBI:132515"/>
        <dbReference type="ChEBI" id="CHEBI:132516"/>
        <dbReference type="EC" id="2.4.1.258"/>
    </reaction>
    <physiologicalReaction direction="left-to-right" evidence="12 14">
        <dbReference type="Rhea" id="RHEA:29528"/>
    </physiologicalReaction>
</comment>
<comment type="pathway">
    <text evidence="2 14">Protein modification; protein glycosylation.</text>
</comment>
<dbReference type="InterPro" id="IPR007873">
    <property type="entry name" value="Glycosyltransferase_ALG3"/>
</dbReference>
<feature type="transmembrane region" description="Helical" evidence="14">
    <location>
        <begin position="218"/>
        <end position="237"/>
    </location>
</feature>
<name>A0ABP0ZP55_9ASCO</name>